<accession>A0AA86RRG4</accession>
<keyword evidence="2" id="KW-1185">Reference proteome</keyword>
<name>A0AA86RRG4_9FABA</name>
<protein>
    <submittedName>
        <fullName evidence="1">Uncharacterized protein</fullName>
    </submittedName>
</protein>
<sequence length="107" mass="12120">MEPYTAPSVAIQLRELSCTNIKVEQISRTLPSYFQNLEVRKPSSCSVHQREVIADMYLFPDYLGGADLVTLQLKIVRGKGDEMDSPKLTFCNDGYNGRKVNSELYVK</sequence>
<dbReference type="Gramene" id="rna-AYBTSS11_LOCUS1595">
    <property type="protein sequence ID" value="CAJ1838650.1"/>
    <property type="gene ID" value="gene-AYBTSS11_LOCUS1595"/>
</dbReference>
<proteinExistence type="predicted"/>
<reference evidence="1" key="1">
    <citation type="submission" date="2023-10" db="EMBL/GenBank/DDBJ databases">
        <authorList>
            <person name="Domelevo Entfellner J.-B."/>
        </authorList>
    </citation>
    <scope>NUCLEOTIDE SEQUENCE</scope>
</reference>
<dbReference type="EMBL" id="OY731398">
    <property type="protein sequence ID" value="CAJ1838650.1"/>
    <property type="molecule type" value="Genomic_DNA"/>
</dbReference>
<evidence type="ECO:0000313" key="1">
    <source>
        <dbReference type="EMBL" id="CAJ1838650.1"/>
    </source>
</evidence>
<dbReference type="AlphaFoldDB" id="A0AA86RRG4"/>
<organism evidence="1 2">
    <name type="scientific">Sphenostylis stenocarpa</name>
    <dbReference type="NCBI Taxonomy" id="92480"/>
    <lineage>
        <taxon>Eukaryota</taxon>
        <taxon>Viridiplantae</taxon>
        <taxon>Streptophyta</taxon>
        <taxon>Embryophyta</taxon>
        <taxon>Tracheophyta</taxon>
        <taxon>Spermatophyta</taxon>
        <taxon>Magnoliopsida</taxon>
        <taxon>eudicotyledons</taxon>
        <taxon>Gunneridae</taxon>
        <taxon>Pentapetalae</taxon>
        <taxon>rosids</taxon>
        <taxon>fabids</taxon>
        <taxon>Fabales</taxon>
        <taxon>Fabaceae</taxon>
        <taxon>Papilionoideae</taxon>
        <taxon>50 kb inversion clade</taxon>
        <taxon>NPAAA clade</taxon>
        <taxon>indigoferoid/millettioid clade</taxon>
        <taxon>Phaseoleae</taxon>
        <taxon>Sphenostylis</taxon>
    </lineage>
</organism>
<gene>
    <name evidence="1" type="ORF">AYBTSS11_LOCUS1595</name>
</gene>
<dbReference type="Proteomes" id="UP001189624">
    <property type="component" value="Chromosome 1"/>
</dbReference>
<evidence type="ECO:0000313" key="2">
    <source>
        <dbReference type="Proteomes" id="UP001189624"/>
    </source>
</evidence>